<dbReference type="InterPro" id="IPR045566">
    <property type="entry name" value="SegE-like_GIY-YIG"/>
</dbReference>
<protein>
    <recommendedName>
        <fullName evidence="1">Putative endonuclease SegE-like GIY-YIG domain-containing protein</fullName>
    </recommendedName>
</protein>
<evidence type="ECO:0000313" key="3">
    <source>
        <dbReference type="Proteomes" id="UP000040088"/>
    </source>
</evidence>
<dbReference type="Pfam" id="PF19835">
    <property type="entry name" value="SegE_GIY-YIG"/>
    <property type="match status" value="1"/>
</dbReference>
<gene>
    <name evidence="2" type="ORF">ERS008460_01375</name>
</gene>
<name>A0A0T9TQH1_YERAE</name>
<proteinExistence type="predicted"/>
<dbReference type="Proteomes" id="UP000040088">
    <property type="component" value="Unassembled WGS sequence"/>
</dbReference>
<dbReference type="AlphaFoldDB" id="A0A0T9TQH1"/>
<dbReference type="RefSeq" id="WP_258954498.1">
    <property type="nucleotide sequence ID" value="NZ_CQEM01000005.1"/>
</dbReference>
<organism evidence="2 3">
    <name type="scientific">Yersinia aleksiciae</name>
    <dbReference type="NCBI Taxonomy" id="263819"/>
    <lineage>
        <taxon>Bacteria</taxon>
        <taxon>Pseudomonadati</taxon>
        <taxon>Pseudomonadota</taxon>
        <taxon>Gammaproteobacteria</taxon>
        <taxon>Enterobacterales</taxon>
        <taxon>Yersiniaceae</taxon>
        <taxon>Yersinia</taxon>
    </lineage>
</organism>
<reference evidence="3" key="1">
    <citation type="submission" date="2015-03" db="EMBL/GenBank/DDBJ databases">
        <authorList>
            <consortium name="Pathogen Informatics"/>
        </authorList>
    </citation>
    <scope>NUCLEOTIDE SEQUENCE [LARGE SCALE GENOMIC DNA]</scope>
    <source>
        <strain evidence="3">IP27925</strain>
    </source>
</reference>
<sequence length="142" mass="16467">MMPEWGMWGNEFRIEEVTDYAAFVYMIQFPDSGQYYIGVKQVYKGIKNIKDLKDDSKQSNWCSYTSSSKSVNEYIGEGQPHKKSILYCYKSLQEASLCETALISIFGTRWDCLNKAIMVKNRLMKDNGTQLMIIRQLIDDLS</sequence>
<dbReference type="EMBL" id="CQEM01000005">
    <property type="protein sequence ID" value="CNK94718.1"/>
    <property type="molecule type" value="Genomic_DNA"/>
</dbReference>
<evidence type="ECO:0000259" key="1">
    <source>
        <dbReference type="Pfam" id="PF19835"/>
    </source>
</evidence>
<accession>A0A0T9TQH1</accession>
<evidence type="ECO:0000313" key="2">
    <source>
        <dbReference type="EMBL" id="CNK94718.1"/>
    </source>
</evidence>
<feature type="domain" description="Putative endonuclease SegE-like GIY-YIG" evidence="1">
    <location>
        <begin position="5"/>
        <end position="102"/>
    </location>
</feature>